<dbReference type="Pfam" id="PF02120">
    <property type="entry name" value="Flg_hook"/>
    <property type="match status" value="1"/>
</dbReference>
<feature type="domain" description="Flagellar hook-length control protein-like C-terminal" evidence="2">
    <location>
        <begin position="354"/>
        <end position="412"/>
    </location>
</feature>
<accession>A0ABS2LDF7</accession>
<evidence type="ECO:0000256" key="1">
    <source>
        <dbReference type="SAM" id="MobiDB-lite"/>
    </source>
</evidence>
<feature type="compositionally biased region" description="Low complexity" evidence="1">
    <location>
        <begin position="216"/>
        <end position="237"/>
    </location>
</feature>
<dbReference type="EMBL" id="JAFBBO010000001">
    <property type="protein sequence ID" value="MBM7478466.1"/>
    <property type="molecule type" value="Genomic_DNA"/>
</dbReference>
<keyword evidence="3" id="KW-0282">Flagellum</keyword>
<reference evidence="3 4" key="1">
    <citation type="submission" date="2021-01" db="EMBL/GenBank/DDBJ databases">
        <title>Sequencing the genomes of 1000 actinobacteria strains.</title>
        <authorList>
            <person name="Klenk H.-P."/>
        </authorList>
    </citation>
    <scope>NUCLEOTIDE SEQUENCE [LARGE SCALE GENOMIC DNA]</scope>
    <source>
        <strain evidence="3 4">DSM 46000</strain>
    </source>
</reference>
<keyword evidence="3" id="KW-0966">Cell projection</keyword>
<evidence type="ECO:0000259" key="2">
    <source>
        <dbReference type="Pfam" id="PF02120"/>
    </source>
</evidence>
<evidence type="ECO:0000313" key="4">
    <source>
        <dbReference type="Proteomes" id="UP000698059"/>
    </source>
</evidence>
<evidence type="ECO:0000313" key="3">
    <source>
        <dbReference type="EMBL" id="MBM7478466.1"/>
    </source>
</evidence>
<dbReference type="Proteomes" id="UP000698059">
    <property type="component" value="Unassembled WGS sequence"/>
</dbReference>
<feature type="compositionally biased region" description="Gly residues" evidence="1">
    <location>
        <begin position="434"/>
        <end position="447"/>
    </location>
</feature>
<dbReference type="InterPro" id="IPR021136">
    <property type="entry name" value="Flagellar_hook_control-like_C"/>
</dbReference>
<feature type="region of interest" description="Disordered" evidence="1">
    <location>
        <begin position="208"/>
        <end position="304"/>
    </location>
</feature>
<feature type="region of interest" description="Disordered" evidence="1">
    <location>
        <begin position="1"/>
        <end position="131"/>
    </location>
</feature>
<dbReference type="RefSeq" id="WP_205306534.1">
    <property type="nucleotide sequence ID" value="NZ_JAFBBO010000001.1"/>
</dbReference>
<feature type="compositionally biased region" description="Low complexity" evidence="1">
    <location>
        <begin position="1"/>
        <end position="21"/>
    </location>
</feature>
<dbReference type="CDD" id="cd17470">
    <property type="entry name" value="T3SS_Flik_C"/>
    <property type="match status" value="1"/>
</dbReference>
<proteinExistence type="predicted"/>
<feature type="region of interest" description="Disordered" evidence="1">
    <location>
        <begin position="417"/>
        <end position="498"/>
    </location>
</feature>
<feature type="compositionally biased region" description="Low complexity" evidence="1">
    <location>
        <begin position="82"/>
        <end position="106"/>
    </location>
</feature>
<keyword evidence="4" id="KW-1185">Reference proteome</keyword>
<protein>
    <submittedName>
        <fullName evidence="3">Flagellar hook-length control protein FliK</fullName>
    </submittedName>
</protein>
<gene>
    <name evidence="3" type="ORF">JOD49_001386</name>
</gene>
<dbReference type="Gene3D" id="3.30.750.140">
    <property type="match status" value="1"/>
</dbReference>
<organism evidence="3 4">
    <name type="scientific">Oerskovia jenensis</name>
    <dbReference type="NCBI Taxonomy" id="162169"/>
    <lineage>
        <taxon>Bacteria</taxon>
        <taxon>Bacillati</taxon>
        <taxon>Actinomycetota</taxon>
        <taxon>Actinomycetes</taxon>
        <taxon>Micrococcales</taxon>
        <taxon>Cellulomonadaceae</taxon>
        <taxon>Oerskovia</taxon>
    </lineage>
</organism>
<feature type="compositionally biased region" description="Gly residues" evidence="1">
    <location>
        <begin position="245"/>
        <end position="254"/>
    </location>
</feature>
<feature type="compositionally biased region" description="Basic and acidic residues" evidence="1">
    <location>
        <begin position="483"/>
        <end position="498"/>
    </location>
</feature>
<sequence length="498" mass="46592">MTAVTASLGAMLAPAAAPGARRGAGDSSDAFGRSLAAASEEAAGPGDAPTSGEGSSVVGTVPDGAAHPVRPGRPGTSGGQASPGASPEAAVPGAAVPGAPAGVVAGTGDPDGPGESTGVEGDVAPDEQPVPVVPVVPPLVPPGAAELPVPVGLPGDPGAAGVPGAVTDVVGPSPAGPEEQAVVPVPPAGSAALPTDGSAELLGHVTAQGTGLRGDPTGTPAAGGTAASAQPVGTATVPPAPAGQPSGGGAGGSSDGARQFPGAPVTAVQGPPQGPGEVPAGTVSGAASETDGGADGAPAPTTALGQVVPAPVPVAPTPVSTAVGPVVAATPPSPQAAPTLHAQVSGPVFQLLAAGDGDHVLTLSVTPDNLGPVTVRAHIAGGDLRIELFAPHDAGREALRALAAELRRDLAGIAPSASLSVSDAKEAPAQGSGHQAGPGNGSAGDAGSGTAARPGDQHPWQSRPGTRPGVPGATTDPTIQPTVDDRTPGAARRLDVLV</sequence>
<feature type="compositionally biased region" description="Low complexity" evidence="1">
    <location>
        <begin position="267"/>
        <end position="281"/>
    </location>
</feature>
<name>A0ABS2LDF7_9CELL</name>
<dbReference type="InterPro" id="IPR038610">
    <property type="entry name" value="FliK-like_C_sf"/>
</dbReference>
<comment type="caution">
    <text evidence="3">The sequence shown here is derived from an EMBL/GenBank/DDBJ whole genome shotgun (WGS) entry which is preliminary data.</text>
</comment>
<keyword evidence="3" id="KW-0969">Cilium</keyword>